<gene>
    <name evidence="2" type="ORF">NESM_000910000</name>
</gene>
<comment type="caution">
    <text evidence="2">The sequence shown here is derived from an EMBL/GenBank/DDBJ whole genome shotgun (WGS) entry which is preliminary data.</text>
</comment>
<dbReference type="Proteomes" id="UP001430356">
    <property type="component" value="Unassembled WGS sequence"/>
</dbReference>
<protein>
    <submittedName>
        <fullName evidence="2">Uncharacterized protein</fullName>
    </submittedName>
</protein>
<reference evidence="2 3" key="1">
    <citation type="journal article" date="2021" name="MBio">
        <title>A New Model Trypanosomatid, Novymonas esmeraldas: Genomic Perception of Its 'Candidatus Pandoraea novymonadis' Endosymbiont.</title>
        <authorList>
            <person name="Zakharova A."/>
            <person name="Saura A."/>
            <person name="Butenko A."/>
            <person name="Podesvova L."/>
            <person name="Warmusova S."/>
            <person name="Kostygov A.Y."/>
            <person name="Nenarokova A."/>
            <person name="Lukes J."/>
            <person name="Opperdoes F.R."/>
            <person name="Yurchenko V."/>
        </authorList>
    </citation>
    <scope>NUCLEOTIDE SEQUENCE [LARGE SCALE GENOMIC DNA]</scope>
    <source>
        <strain evidence="2 3">E262AT.01</strain>
    </source>
</reference>
<feature type="signal peptide" evidence="1">
    <location>
        <begin position="1"/>
        <end position="17"/>
    </location>
</feature>
<dbReference type="AlphaFoldDB" id="A0AAW0EYG8"/>
<dbReference type="EMBL" id="JAECZO010000319">
    <property type="protein sequence ID" value="KAK7199367.1"/>
    <property type="molecule type" value="Genomic_DNA"/>
</dbReference>
<proteinExistence type="predicted"/>
<sequence>MPTASALGLRIITPVLALGPALCIANSGVAITKYTSGAMMEASRALLKSPAMAPESVMVDHEKNRNMKKT</sequence>
<name>A0AAW0EYG8_9TRYP</name>
<organism evidence="2 3">
    <name type="scientific">Novymonas esmeraldas</name>
    <dbReference type="NCBI Taxonomy" id="1808958"/>
    <lineage>
        <taxon>Eukaryota</taxon>
        <taxon>Discoba</taxon>
        <taxon>Euglenozoa</taxon>
        <taxon>Kinetoplastea</taxon>
        <taxon>Metakinetoplastina</taxon>
        <taxon>Trypanosomatida</taxon>
        <taxon>Trypanosomatidae</taxon>
        <taxon>Novymonas</taxon>
    </lineage>
</organism>
<evidence type="ECO:0000313" key="3">
    <source>
        <dbReference type="Proteomes" id="UP001430356"/>
    </source>
</evidence>
<evidence type="ECO:0000256" key="1">
    <source>
        <dbReference type="SAM" id="SignalP"/>
    </source>
</evidence>
<evidence type="ECO:0000313" key="2">
    <source>
        <dbReference type="EMBL" id="KAK7199367.1"/>
    </source>
</evidence>
<keyword evidence="3" id="KW-1185">Reference proteome</keyword>
<keyword evidence="1" id="KW-0732">Signal</keyword>
<feature type="chain" id="PRO_5043710019" evidence="1">
    <location>
        <begin position="18"/>
        <end position="70"/>
    </location>
</feature>
<accession>A0AAW0EYG8</accession>